<name>A0A0G1QTE6_9BACT</name>
<dbReference type="SUPFAM" id="SSF54427">
    <property type="entry name" value="NTF2-like"/>
    <property type="match status" value="1"/>
</dbReference>
<proteinExistence type="predicted"/>
<accession>A0A0G1QTE6</accession>
<organism evidence="1 2">
    <name type="scientific">Candidatus Nomurabacteria bacterium GW2011_GWA1_46_11</name>
    <dbReference type="NCBI Taxonomy" id="1618732"/>
    <lineage>
        <taxon>Bacteria</taxon>
        <taxon>Candidatus Nomuraibacteriota</taxon>
    </lineage>
</organism>
<dbReference type="AlphaFoldDB" id="A0A0G1QTE6"/>
<reference evidence="1 2" key="1">
    <citation type="journal article" date="2015" name="Nature">
        <title>rRNA introns, odd ribosomes, and small enigmatic genomes across a large radiation of phyla.</title>
        <authorList>
            <person name="Brown C.T."/>
            <person name="Hug L.A."/>
            <person name="Thomas B.C."/>
            <person name="Sharon I."/>
            <person name="Castelle C.J."/>
            <person name="Singh A."/>
            <person name="Wilkins M.J."/>
            <person name="Williams K.H."/>
            <person name="Banfield J.F."/>
        </authorList>
    </citation>
    <scope>NUCLEOTIDE SEQUENCE [LARGE SCALE GENOMIC DNA]</scope>
</reference>
<protein>
    <recommendedName>
        <fullName evidence="3">DUF4440 domain-containing protein</fullName>
    </recommendedName>
</protein>
<evidence type="ECO:0008006" key="3">
    <source>
        <dbReference type="Google" id="ProtNLM"/>
    </source>
</evidence>
<dbReference type="Proteomes" id="UP000034107">
    <property type="component" value="Unassembled WGS sequence"/>
</dbReference>
<evidence type="ECO:0000313" key="2">
    <source>
        <dbReference type="Proteomes" id="UP000034107"/>
    </source>
</evidence>
<evidence type="ECO:0000313" key="1">
    <source>
        <dbReference type="EMBL" id="KKU21048.1"/>
    </source>
</evidence>
<dbReference type="InterPro" id="IPR032710">
    <property type="entry name" value="NTF2-like_dom_sf"/>
</dbReference>
<comment type="caution">
    <text evidence="1">The sequence shown here is derived from an EMBL/GenBank/DDBJ whole genome shotgun (WGS) entry which is preliminary data.</text>
</comment>
<sequence>MNLTIIDMAVMRSSQIFCTFAERPISDYELTIAQTLRGLLCAYNQKDAIAVTSYFTDDARIDSLIGGGVVTRDQYKRVLETHYPHITSVRMDQINISLKNPRRIDTYGMFKIELRDGRHIGNLCLVRFAYIDEVWQIIGTQFVTREISHASIDSR</sequence>
<dbReference type="Gene3D" id="3.10.450.50">
    <property type="match status" value="1"/>
</dbReference>
<gene>
    <name evidence="1" type="ORF">UX31_C0022G0005</name>
</gene>
<dbReference type="EMBL" id="LCLS01000022">
    <property type="protein sequence ID" value="KKU21048.1"/>
    <property type="molecule type" value="Genomic_DNA"/>
</dbReference>